<dbReference type="PANTHER" id="PTHR43133">
    <property type="entry name" value="RNA POLYMERASE ECF-TYPE SIGMA FACTO"/>
    <property type="match status" value="1"/>
</dbReference>
<dbReference type="InterPro" id="IPR013325">
    <property type="entry name" value="RNA_pol_sigma_r2"/>
</dbReference>
<evidence type="ECO:0000313" key="7">
    <source>
        <dbReference type="EMBL" id="NLR80207.1"/>
    </source>
</evidence>
<dbReference type="Proteomes" id="UP000552864">
    <property type="component" value="Unassembled WGS sequence"/>
</dbReference>
<name>A0A847SMX2_9BACT</name>
<keyword evidence="8" id="KW-1185">Reference proteome</keyword>
<dbReference type="GO" id="GO:0016987">
    <property type="term" value="F:sigma factor activity"/>
    <property type="evidence" value="ECO:0007669"/>
    <property type="project" value="UniProtKB-KW"/>
</dbReference>
<evidence type="ECO:0000313" key="8">
    <source>
        <dbReference type="Proteomes" id="UP000552864"/>
    </source>
</evidence>
<dbReference type="SUPFAM" id="SSF88946">
    <property type="entry name" value="Sigma2 domain of RNA polymerase sigma factors"/>
    <property type="match status" value="1"/>
</dbReference>
<dbReference type="SUPFAM" id="SSF88659">
    <property type="entry name" value="Sigma3 and sigma4 domains of RNA polymerase sigma factors"/>
    <property type="match status" value="1"/>
</dbReference>
<dbReference type="InterPro" id="IPR013249">
    <property type="entry name" value="RNA_pol_sigma70_r4_t2"/>
</dbReference>
<dbReference type="InterPro" id="IPR007627">
    <property type="entry name" value="RNA_pol_sigma70_r2"/>
</dbReference>
<sequence>MSIVSDKEFWDKVTQDDPAAFTPLFEKYWEEMFSIAYRRLKDESQAKEIVQNIFIHCWDHRHHIQVTQNLAPYLLTALKYSIVRHLYRSAKKGVMELPLSVFNIPDEEKNYEQDWQEFDQLQQTIRLEVANMPGRMREIFILSREQELSIREIAMRLSLSEQTVKNQLHTALKRLRSRLQHRAFFLPFM</sequence>
<proteinExistence type="inferred from homology"/>
<feature type="domain" description="RNA polymerase sigma-70 region 2" evidence="5">
    <location>
        <begin position="24"/>
        <end position="89"/>
    </location>
</feature>
<dbReference type="Gene3D" id="1.10.10.10">
    <property type="entry name" value="Winged helix-like DNA-binding domain superfamily/Winged helix DNA-binding domain"/>
    <property type="match status" value="1"/>
</dbReference>
<dbReference type="NCBIfam" id="TIGR02937">
    <property type="entry name" value="sigma70-ECF"/>
    <property type="match status" value="1"/>
</dbReference>
<dbReference type="CDD" id="cd06171">
    <property type="entry name" value="Sigma70_r4"/>
    <property type="match status" value="1"/>
</dbReference>
<comment type="similarity">
    <text evidence="1">Belongs to the sigma-70 factor family. ECF subfamily.</text>
</comment>
<dbReference type="InterPro" id="IPR036388">
    <property type="entry name" value="WH-like_DNA-bd_sf"/>
</dbReference>
<dbReference type="Gene3D" id="1.10.1740.10">
    <property type="match status" value="1"/>
</dbReference>
<evidence type="ECO:0000259" key="6">
    <source>
        <dbReference type="Pfam" id="PF08281"/>
    </source>
</evidence>
<dbReference type="GO" id="GO:0006352">
    <property type="term" value="P:DNA-templated transcription initiation"/>
    <property type="evidence" value="ECO:0007669"/>
    <property type="project" value="InterPro"/>
</dbReference>
<dbReference type="PANTHER" id="PTHR43133:SF46">
    <property type="entry name" value="RNA POLYMERASE SIGMA-70 FACTOR ECF SUBFAMILY"/>
    <property type="match status" value="1"/>
</dbReference>
<keyword evidence="4" id="KW-0804">Transcription</keyword>
<dbReference type="Pfam" id="PF04542">
    <property type="entry name" value="Sigma70_r2"/>
    <property type="match status" value="1"/>
</dbReference>
<feature type="domain" description="RNA polymerase sigma factor 70 region 4 type 2" evidence="6">
    <location>
        <begin position="125"/>
        <end position="175"/>
    </location>
</feature>
<comment type="caution">
    <text evidence="7">The sequence shown here is derived from an EMBL/GenBank/DDBJ whole genome shotgun (WGS) entry which is preliminary data.</text>
</comment>
<evidence type="ECO:0000259" key="5">
    <source>
        <dbReference type="Pfam" id="PF04542"/>
    </source>
</evidence>
<protein>
    <submittedName>
        <fullName evidence="7">Sigma-70 family RNA polymerase sigma factor</fullName>
    </submittedName>
</protein>
<dbReference type="GO" id="GO:0003677">
    <property type="term" value="F:DNA binding"/>
    <property type="evidence" value="ECO:0007669"/>
    <property type="project" value="InterPro"/>
</dbReference>
<keyword evidence="2" id="KW-0805">Transcription regulation</keyword>
<evidence type="ECO:0000256" key="4">
    <source>
        <dbReference type="ARBA" id="ARBA00023163"/>
    </source>
</evidence>
<gene>
    <name evidence="7" type="ORF">HGH91_16370</name>
</gene>
<keyword evidence="3" id="KW-0731">Sigma factor</keyword>
<organism evidence="7 8">
    <name type="scientific">Chitinophaga eiseniae</name>
    <dbReference type="NCBI Taxonomy" id="634771"/>
    <lineage>
        <taxon>Bacteria</taxon>
        <taxon>Pseudomonadati</taxon>
        <taxon>Bacteroidota</taxon>
        <taxon>Chitinophagia</taxon>
        <taxon>Chitinophagales</taxon>
        <taxon>Chitinophagaceae</taxon>
        <taxon>Chitinophaga</taxon>
    </lineage>
</organism>
<dbReference type="RefSeq" id="WP_168739875.1">
    <property type="nucleotide sequence ID" value="NZ_JABAHZ010000003.1"/>
</dbReference>
<dbReference type="EMBL" id="JABAHZ010000003">
    <property type="protein sequence ID" value="NLR80207.1"/>
    <property type="molecule type" value="Genomic_DNA"/>
</dbReference>
<dbReference type="InterPro" id="IPR039425">
    <property type="entry name" value="RNA_pol_sigma-70-like"/>
</dbReference>
<evidence type="ECO:0000256" key="2">
    <source>
        <dbReference type="ARBA" id="ARBA00023015"/>
    </source>
</evidence>
<accession>A0A847SMX2</accession>
<dbReference type="AlphaFoldDB" id="A0A847SMX2"/>
<evidence type="ECO:0000256" key="1">
    <source>
        <dbReference type="ARBA" id="ARBA00010641"/>
    </source>
</evidence>
<evidence type="ECO:0000256" key="3">
    <source>
        <dbReference type="ARBA" id="ARBA00023082"/>
    </source>
</evidence>
<dbReference type="InterPro" id="IPR013324">
    <property type="entry name" value="RNA_pol_sigma_r3/r4-like"/>
</dbReference>
<dbReference type="InterPro" id="IPR014284">
    <property type="entry name" value="RNA_pol_sigma-70_dom"/>
</dbReference>
<dbReference type="Pfam" id="PF08281">
    <property type="entry name" value="Sigma70_r4_2"/>
    <property type="match status" value="1"/>
</dbReference>
<reference evidence="7 8" key="1">
    <citation type="submission" date="2020-04" db="EMBL/GenBank/DDBJ databases">
        <authorList>
            <person name="Yin C."/>
        </authorList>
    </citation>
    <scope>NUCLEOTIDE SEQUENCE [LARGE SCALE GENOMIC DNA]</scope>
    <source>
        <strain evidence="7 8">Ak56</strain>
    </source>
</reference>